<comment type="caution">
    <text evidence="2">The sequence shown here is derived from an EMBL/GenBank/DDBJ whole genome shotgun (WGS) entry which is preliminary data.</text>
</comment>
<gene>
    <name evidence="2" type="ORF">DSM19430T_12630</name>
</gene>
<protein>
    <submittedName>
        <fullName evidence="2">Uncharacterized protein</fullName>
    </submittedName>
</protein>
<sequence>MTDMAKDRELGALLELDEEALTDLLATDYERVRREARDEEARMLSYLADLREVLRVDSGAGVRVLRHWLDGACANERLSRTNASVYGATALYDYARDRMGDIALADPVSHVRMQLEGARQWACRSMSKMQPAPVCRTGNEAARGNVARGRENGGSEPEGPDRVHTREKNV</sequence>
<organism evidence="2 3">
    <name type="scientific">Desulfovibrio psychrotolerans</name>
    <dbReference type="NCBI Taxonomy" id="415242"/>
    <lineage>
        <taxon>Bacteria</taxon>
        <taxon>Pseudomonadati</taxon>
        <taxon>Thermodesulfobacteriota</taxon>
        <taxon>Desulfovibrionia</taxon>
        <taxon>Desulfovibrionales</taxon>
        <taxon>Desulfovibrionaceae</taxon>
        <taxon>Desulfovibrio</taxon>
    </lineage>
</organism>
<reference evidence="2 3" key="1">
    <citation type="submission" date="2020-05" db="EMBL/GenBank/DDBJ databases">
        <title>Draft genome sequence of Desulfovibrio psychrotolerans JS1T.</title>
        <authorList>
            <person name="Ueno A."/>
            <person name="Tamazawa S."/>
            <person name="Tamamura S."/>
            <person name="Murakami T."/>
            <person name="Kiyama T."/>
            <person name="Inomata H."/>
            <person name="Amano Y."/>
            <person name="Miyakawa K."/>
            <person name="Tamaki H."/>
            <person name="Naganuma T."/>
            <person name="Kaneko K."/>
        </authorList>
    </citation>
    <scope>NUCLEOTIDE SEQUENCE [LARGE SCALE GENOMIC DNA]</scope>
    <source>
        <strain evidence="2 3">JS1</strain>
    </source>
</reference>
<accession>A0A7J0BSB8</accession>
<dbReference type="RefSeq" id="WP_174409258.1">
    <property type="nucleotide sequence ID" value="NZ_BLVP01000007.1"/>
</dbReference>
<feature type="region of interest" description="Disordered" evidence="1">
    <location>
        <begin position="132"/>
        <end position="170"/>
    </location>
</feature>
<dbReference type="AlphaFoldDB" id="A0A7J0BSB8"/>
<proteinExistence type="predicted"/>
<evidence type="ECO:0000313" key="3">
    <source>
        <dbReference type="Proteomes" id="UP000503820"/>
    </source>
</evidence>
<name>A0A7J0BSB8_9BACT</name>
<evidence type="ECO:0000313" key="2">
    <source>
        <dbReference type="EMBL" id="GFM36579.1"/>
    </source>
</evidence>
<keyword evidence="3" id="KW-1185">Reference proteome</keyword>
<evidence type="ECO:0000256" key="1">
    <source>
        <dbReference type="SAM" id="MobiDB-lite"/>
    </source>
</evidence>
<feature type="compositionally biased region" description="Basic and acidic residues" evidence="1">
    <location>
        <begin position="148"/>
        <end position="170"/>
    </location>
</feature>
<dbReference type="EMBL" id="BLVP01000007">
    <property type="protein sequence ID" value="GFM36579.1"/>
    <property type="molecule type" value="Genomic_DNA"/>
</dbReference>
<dbReference type="Proteomes" id="UP000503820">
    <property type="component" value="Unassembled WGS sequence"/>
</dbReference>